<dbReference type="PROSITE" id="PS51384">
    <property type="entry name" value="FAD_FR"/>
    <property type="match status" value="1"/>
</dbReference>
<dbReference type="GO" id="GO:0051537">
    <property type="term" value="F:2 iron, 2 sulfur cluster binding"/>
    <property type="evidence" value="ECO:0007669"/>
    <property type="project" value="UniProtKB-KW"/>
</dbReference>
<comment type="caution">
    <text evidence="10">The sequence shown here is derived from an EMBL/GenBank/DDBJ whole genome shotgun (WGS) entry which is preliminary data.</text>
</comment>
<evidence type="ECO:0000313" key="11">
    <source>
        <dbReference type="Proteomes" id="UP000240971"/>
    </source>
</evidence>
<dbReference type="OrthoDB" id="9789468at2"/>
<keyword evidence="6" id="KW-0560">Oxidoreductase</keyword>
<evidence type="ECO:0000256" key="8">
    <source>
        <dbReference type="ARBA" id="ARBA00023014"/>
    </source>
</evidence>
<evidence type="ECO:0000256" key="7">
    <source>
        <dbReference type="ARBA" id="ARBA00023004"/>
    </source>
</evidence>
<protein>
    <submittedName>
        <fullName evidence="10">Ferredoxin-NADP reductase</fullName>
    </submittedName>
</protein>
<dbReference type="PRINTS" id="PR00410">
    <property type="entry name" value="PHEHYDRXLASE"/>
</dbReference>
<keyword evidence="2" id="KW-0285">Flavoprotein</keyword>
<keyword evidence="11" id="KW-1185">Reference proteome</keyword>
<dbReference type="InterPro" id="IPR050415">
    <property type="entry name" value="MRET"/>
</dbReference>
<dbReference type="CDD" id="cd06196">
    <property type="entry name" value="FNR_like_1"/>
    <property type="match status" value="1"/>
</dbReference>
<evidence type="ECO:0000256" key="3">
    <source>
        <dbReference type="ARBA" id="ARBA00022714"/>
    </source>
</evidence>
<evidence type="ECO:0000256" key="2">
    <source>
        <dbReference type="ARBA" id="ARBA00022630"/>
    </source>
</evidence>
<comment type="cofactor">
    <cofactor evidence="1">
        <name>FAD</name>
        <dbReference type="ChEBI" id="CHEBI:57692"/>
    </cofactor>
</comment>
<keyword evidence="7" id="KW-0408">Iron</keyword>
<evidence type="ECO:0000256" key="1">
    <source>
        <dbReference type="ARBA" id="ARBA00001974"/>
    </source>
</evidence>
<gene>
    <name evidence="10" type="ORF">CLV51_11126</name>
</gene>
<keyword evidence="8" id="KW-0411">Iron-sulfur</keyword>
<dbReference type="RefSeq" id="WP_106531381.1">
    <property type="nucleotide sequence ID" value="NZ_PYAW01000011.1"/>
</dbReference>
<feature type="domain" description="FAD-binding FR-type" evidence="9">
    <location>
        <begin position="1"/>
        <end position="102"/>
    </location>
</feature>
<dbReference type="Pfam" id="PF00175">
    <property type="entry name" value="NAD_binding_1"/>
    <property type="match status" value="1"/>
</dbReference>
<keyword evidence="5" id="KW-0274">FAD</keyword>
<organism evidence="10 11">
    <name type="scientific">Chitinophaga niastensis</name>
    <dbReference type="NCBI Taxonomy" id="536980"/>
    <lineage>
        <taxon>Bacteria</taxon>
        <taxon>Pseudomonadati</taxon>
        <taxon>Bacteroidota</taxon>
        <taxon>Chitinophagia</taxon>
        <taxon>Chitinophagales</taxon>
        <taxon>Chitinophagaceae</taxon>
        <taxon>Chitinophaga</taxon>
    </lineage>
</organism>
<dbReference type="EMBL" id="PYAW01000011">
    <property type="protein sequence ID" value="PSL42641.1"/>
    <property type="molecule type" value="Genomic_DNA"/>
</dbReference>
<dbReference type="SUPFAM" id="SSF63380">
    <property type="entry name" value="Riboflavin synthase domain-like"/>
    <property type="match status" value="1"/>
</dbReference>
<dbReference type="PANTHER" id="PTHR47354">
    <property type="entry name" value="NADH OXIDOREDUCTASE HCR"/>
    <property type="match status" value="1"/>
</dbReference>
<keyword evidence="4" id="KW-0479">Metal-binding</keyword>
<proteinExistence type="predicted"/>
<dbReference type="GO" id="GO:0016491">
    <property type="term" value="F:oxidoreductase activity"/>
    <property type="evidence" value="ECO:0007669"/>
    <property type="project" value="UniProtKB-KW"/>
</dbReference>
<evidence type="ECO:0000256" key="4">
    <source>
        <dbReference type="ARBA" id="ARBA00022723"/>
    </source>
</evidence>
<dbReference type="InterPro" id="IPR017927">
    <property type="entry name" value="FAD-bd_FR_type"/>
</dbReference>
<evidence type="ECO:0000256" key="6">
    <source>
        <dbReference type="ARBA" id="ARBA00023002"/>
    </source>
</evidence>
<evidence type="ECO:0000313" key="10">
    <source>
        <dbReference type="EMBL" id="PSL42641.1"/>
    </source>
</evidence>
<accession>A0A2P8H8W9</accession>
<keyword evidence="3" id="KW-0001">2Fe-2S</keyword>
<evidence type="ECO:0000259" key="9">
    <source>
        <dbReference type="PROSITE" id="PS51384"/>
    </source>
</evidence>
<dbReference type="InterPro" id="IPR017938">
    <property type="entry name" value="Riboflavin_synthase-like_b-brl"/>
</dbReference>
<dbReference type="InterPro" id="IPR039261">
    <property type="entry name" value="FNR_nucleotide-bd"/>
</dbReference>
<dbReference type="Gene3D" id="3.40.50.80">
    <property type="entry name" value="Nucleotide-binding domain of ferredoxin-NADP reductase (FNR) module"/>
    <property type="match status" value="1"/>
</dbReference>
<reference evidence="10 11" key="1">
    <citation type="submission" date="2018-03" db="EMBL/GenBank/DDBJ databases">
        <title>Genomic Encyclopedia of Archaeal and Bacterial Type Strains, Phase II (KMG-II): from individual species to whole genera.</title>
        <authorList>
            <person name="Goeker M."/>
        </authorList>
    </citation>
    <scope>NUCLEOTIDE SEQUENCE [LARGE SCALE GENOMIC DNA]</scope>
    <source>
        <strain evidence="10 11">DSM 24859</strain>
    </source>
</reference>
<dbReference type="Proteomes" id="UP000240971">
    <property type="component" value="Unassembled WGS sequence"/>
</dbReference>
<dbReference type="PANTHER" id="PTHR47354:SF6">
    <property type="entry name" value="NADH OXIDOREDUCTASE HCR"/>
    <property type="match status" value="1"/>
</dbReference>
<sequence length="222" mass="25198">MESHIVKVLSVTPVTHNVRQFTVEKPAGYTFVPGQATEVSLNKPGWEEERRPFTFTSLNDWEHLEFTIKIYDEHHSVTHELGQLKAGDELILHDVWGTIHYKGEGVFIAGGAGVTPFIAIFRALQHKGQLGNNQLICSNKTLADIILKEEFEAMLGKRFINTLTEEEVPGYDHHIIDESYLKEKISNFNQHFYICGPDPMVQQLKKILSKLAGDMDLVIVEI</sequence>
<dbReference type="SUPFAM" id="SSF52343">
    <property type="entry name" value="Ferredoxin reductase-like, C-terminal NADP-linked domain"/>
    <property type="match status" value="1"/>
</dbReference>
<dbReference type="AlphaFoldDB" id="A0A2P8H8W9"/>
<dbReference type="GO" id="GO:0046872">
    <property type="term" value="F:metal ion binding"/>
    <property type="evidence" value="ECO:0007669"/>
    <property type="project" value="UniProtKB-KW"/>
</dbReference>
<evidence type="ECO:0000256" key="5">
    <source>
        <dbReference type="ARBA" id="ARBA00022827"/>
    </source>
</evidence>
<dbReference type="InterPro" id="IPR008333">
    <property type="entry name" value="Cbr1-like_FAD-bd_dom"/>
</dbReference>
<dbReference type="Pfam" id="PF00970">
    <property type="entry name" value="FAD_binding_6"/>
    <property type="match status" value="1"/>
</dbReference>
<name>A0A2P8H8W9_CHINA</name>
<dbReference type="InterPro" id="IPR001433">
    <property type="entry name" value="OxRdtase_FAD/NAD-bd"/>
</dbReference>
<dbReference type="Gene3D" id="2.40.30.10">
    <property type="entry name" value="Translation factors"/>
    <property type="match status" value="1"/>
</dbReference>